<name>A0AAV9SLA8_9TELE</name>
<dbReference type="Proteomes" id="UP001311232">
    <property type="component" value="Unassembled WGS sequence"/>
</dbReference>
<feature type="compositionally biased region" description="Polar residues" evidence="1">
    <location>
        <begin position="127"/>
        <end position="138"/>
    </location>
</feature>
<proteinExistence type="predicted"/>
<reference evidence="2 3" key="1">
    <citation type="submission" date="2021-06" db="EMBL/GenBank/DDBJ databases">
        <authorList>
            <person name="Palmer J.M."/>
        </authorList>
    </citation>
    <scope>NUCLEOTIDE SEQUENCE [LARGE SCALE GENOMIC DNA]</scope>
    <source>
        <strain evidence="2 3">MEX-2019</strain>
        <tissue evidence="2">Muscle</tissue>
    </source>
</reference>
<accession>A0AAV9SLA8</accession>
<feature type="compositionally biased region" description="Polar residues" evidence="1">
    <location>
        <begin position="66"/>
        <end position="84"/>
    </location>
</feature>
<evidence type="ECO:0000256" key="1">
    <source>
        <dbReference type="SAM" id="MobiDB-lite"/>
    </source>
</evidence>
<keyword evidence="3" id="KW-1185">Reference proteome</keyword>
<dbReference type="EMBL" id="JAHHUM010000191">
    <property type="protein sequence ID" value="KAK5622129.1"/>
    <property type="molecule type" value="Genomic_DNA"/>
</dbReference>
<gene>
    <name evidence="2" type="ORF">CRENBAI_009805</name>
</gene>
<evidence type="ECO:0000313" key="2">
    <source>
        <dbReference type="EMBL" id="KAK5622129.1"/>
    </source>
</evidence>
<feature type="compositionally biased region" description="Low complexity" evidence="1">
    <location>
        <begin position="33"/>
        <end position="46"/>
    </location>
</feature>
<organism evidence="2 3">
    <name type="scientific">Crenichthys baileyi</name>
    <name type="common">White River springfish</name>
    <dbReference type="NCBI Taxonomy" id="28760"/>
    <lineage>
        <taxon>Eukaryota</taxon>
        <taxon>Metazoa</taxon>
        <taxon>Chordata</taxon>
        <taxon>Craniata</taxon>
        <taxon>Vertebrata</taxon>
        <taxon>Euteleostomi</taxon>
        <taxon>Actinopterygii</taxon>
        <taxon>Neopterygii</taxon>
        <taxon>Teleostei</taxon>
        <taxon>Neoteleostei</taxon>
        <taxon>Acanthomorphata</taxon>
        <taxon>Ovalentaria</taxon>
        <taxon>Atherinomorphae</taxon>
        <taxon>Cyprinodontiformes</taxon>
        <taxon>Goodeidae</taxon>
        <taxon>Crenichthys</taxon>
    </lineage>
</organism>
<protein>
    <submittedName>
        <fullName evidence="2">Uncharacterized protein</fullName>
    </submittedName>
</protein>
<feature type="compositionally biased region" description="Basic and acidic residues" evidence="1">
    <location>
        <begin position="18"/>
        <end position="32"/>
    </location>
</feature>
<dbReference type="AlphaFoldDB" id="A0AAV9SLA8"/>
<evidence type="ECO:0000313" key="3">
    <source>
        <dbReference type="Proteomes" id="UP001311232"/>
    </source>
</evidence>
<feature type="region of interest" description="Disordered" evidence="1">
    <location>
        <begin position="1"/>
        <end position="150"/>
    </location>
</feature>
<comment type="caution">
    <text evidence="2">The sequence shown here is derived from an EMBL/GenBank/DDBJ whole genome shotgun (WGS) entry which is preliminary data.</text>
</comment>
<sequence length="150" mass="16425">MPHEGGHMTNMSNHPQTHRAEPTERPVPDAWHRTTATTRQAGQQETRNTRSKTAGPPKCKLRASLGTCTPHRQMNRNPQGQPGSQADPVMYHPAHHHAQGKDTSPASRRAAHKGHSTQSKEVALPPETQNHQHPCQSSKNDKAKAVCGSP</sequence>